<feature type="compositionally biased region" description="Basic residues" evidence="1">
    <location>
        <begin position="51"/>
        <end position="64"/>
    </location>
</feature>
<reference evidence="2 3" key="1">
    <citation type="submission" date="2018-07" db="EMBL/GenBank/DDBJ databases">
        <title>Whole Genome Shotgun Sequence of Streptomyces spongiicola strain 531S.</title>
        <authorList>
            <person name="Dohra H."/>
            <person name="Kodani S."/>
        </authorList>
    </citation>
    <scope>NUCLEOTIDE SEQUENCE [LARGE SCALE GENOMIC DNA]</scope>
    <source>
        <strain evidence="2 3">531S</strain>
    </source>
</reference>
<protein>
    <submittedName>
        <fullName evidence="2">Uncharacterized protein</fullName>
    </submittedName>
</protein>
<gene>
    <name evidence="2" type="ORF">SSP531S_44910</name>
</gene>
<feature type="region of interest" description="Disordered" evidence="1">
    <location>
        <begin position="194"/>
        <end position="217"/>
    </location>
</feature>
<feature type="region of interest" description="Disordered" evidence="1">
    <location>
        <begin position="1"/>
        <end position="64"/>
    </location>
</feature>
<evidence type="ECO:0000313" key="3">
    <source>
        <dbReference type="Proteomes" id="UP000265354"/>
    </source>
</evidence>
<evidence type="ECO:0000256" key="1">
    <source>
        <dbReference type="SAM" id="MobiDB-lite"/>
    </source>
</evidence>
<dbReference type="EMBL" id="BGZL01000015">
    <property type="protein sequence ID" value="GBQ03025.1"/>
    <property type="molecule type" value="Genomic_DNA"/>
</dbReference>
<feature type="compositionally biased region" description="Basic and acidic residues" evidence="1">
    <location>
        <begin position="200"/>
        <end position="216"/>
    </location>
</feature>
<sequence>MQHGKHEPTARTTIRGRDGAPRADDGRNRADDGPDRTAAHSRSGQHEHALGRVRARRGRRERHRALRRDVPAVVGLLADDEDFAVMRRYPTFAFDDHPDYLRHAEGLLKALAAQCGHTTVALFDPEEFAHYCRETGLDPDSSASRSRYTAEVAATGPTVAYTGQPLDELVPLLLDRTARHATWQYATSLLDALGSGPDCGPDRGPDRGEGRGEDAGRSAFRRASGLLAGLLDGAGPGTHHLVCSVPAEEGEQLLAVLHTTRPADAPAVLDSFEAAEFTTVLAVGVALESPGGVVLRTSGPGIPDRLHGWRLHGGRLLALTEAEVFSAYCTDAGTGEPLSPEPGVEYRAGFDVDGEHP</sequence>
<dbReference type="Proteomes" id="UP000265354">
    <property type="component" value="Unassembled WGS sequence"/>
</dbReference>
<comment type="caution">
    <text evidence="2">The sequence shown here is derived from an EMBL/GenBank/DDBJ whole genome shotgun (WGS) entry which is preliminary data.</text>
</comment>
<dbReference type="AlphaFoldDB" id="A0A388T6Y5"/>
<feature type="compositionally biased region" description="Basic and acidic residues" evidence="1">
    <location>
        <begin position="1"/>
        <end position="50"/>
    </location>
</feature>
<name>A0A388T6Y5_9ACTN</name>
<feature type="region of interest" description="Disordered" evidence="1">
    <location>
        <begin position="336"/>
        <end position="357"/>
    </location>
</feature>
<evidence type="ECO:0000313" key="2">
    <source>
        <dbReference type="EMBL" id="GBQ03025.1"/>
    </source>
</evidence>
<proteinExistence type="predicted"/>
<feature type="compositionally biased region" description="Basic and acidic residues" evidence="1">
    <location>
        <begin position="348"/>
        <end position="357"/>
    </location>
</feature>
<accession>A0A388T6Y5</accession>
<organism evidence="2 3">
    <name type="scientific">Streptomyces spongiicola</name>
    <dbReference type="NCBI Taxonomy" id="1690221"/>
    <lineage>
        <taxon>Bacteria</taxon>
        <taxon>Bacillati</taxon>
        <taxon>Actinomycetota</taxon>
        <taxon>Actinomycetes</taxon>
        <taxon>Kitasatosporales</taxon>
        <taxon>Streptomycetaceae</taxon>
        <taxon>Streptomyces</taxon>
    </lineage>
</organism>
<dbReference type="RefSeq" id="WP_116428490.1">
    <property type="nucleotide sequence ID" value="NZ_BGZL01000015.1"/>
</dbReference>